<name>A0A6I7ETS9_PSEPU</name>
<sequence length="339" mass="37929">MVRIREIVALCFLLSFNSASADQTYDCSVLDPRVELSSSTEGKVKATAETTLKIAKAEGEISGKVSSATQNIQKDFPLSEKANATNRFLYLFCEMMSKEKFSPDQKFEMYKILLNRFVPEEAGSSSGQQSSSVKSQSATKSASKVTIQKANPAVVPVSPTNQSTSMVSVSPPPQSNRDAFFAGKSISVNWSPRISKRVQPIRIILTLKNSKLIISSLYFKMTQSPELKEFYSIEKEPPRALIVFQIHDQGSLVATETYCCWRNIDFYPDFPTIFSFNDRTLIMDFPFNRLDVQKKITIYYDLIFARGDGVGNSASGKRFDADVNSDEIWRLLDSGTILN</sequence>
<protein>
    <submittedName>
        <fullName evidence="3">Uncharacterized protein</fullName>
    </submittedName>
</protein>
<keyword evidence="2" id="KW-0732">Signal</keyword>
<dbReference type="EMBL" id="CP026115">
    <property type="protein sequence ID" value="QHW08409.1"/>
    <property type="molecule type" value="Genomic_DNA"/>
</dbReference>
<dbReference type="Proteomes" id="UP000464480">
    <property type="component" value="Chromosome"/>
</dbReference>
<feature type="region of interest" description="Disordered" evidence="1">
    <location>
        <begin position="122"/>
        <end position="145"/>
    </location>
</feature>
<proteinExistence type="predicted"/>
<reference evidence="3 4" key="1">
    <citation type="submission" date="2020-02" db="EMBL/GenBank/DDBJ databases">
        <title>Pseudomonas Putida W5 Complete Genome Assembly.</title>
        <authorList>
            <person name="Yuan Z.-C."/>
            <person name="Shaw G.A."/>
            <person name="Cusano A.D."/>
            <person name="Caddey B.J."/>
            <person name="Weselowski B.J."/>
        </authorList>
    </citation>
    <scope>NUCLEOTIDE SEQUENCE [LARGE SCALE GENOMIC DNA]</scope>
    <source>
        <strain evidence="3 4">W5</strain>
    </source>
</reference>
<evidence type="ECO:0000256" key="1">
    <source>
        <dbReference type="SAM" id="MobiDB-lite"/>
    </source>
</evidence>
<gene>
    <name evidence="3" type="ORF">C2H86_28630</name>
</gene>
<evidence type="ECO:0000313" key="4">
    <source>
        <dbReference type="Proteomes" id="UP000464480"/>
    </source>
</evidence>
<evidence type="ECO:0000256" key="2">
    <source>
        <dbReference type="SAM" id="SignalP"/>
    </source>
</evidence>
<feature type="chain" id="PRO_5026203356" evidence="2">
    <location>
        <begin position="22"/>
        <end position="339"/>
    </location>
</feature>
<dbReference type="RefSeq" id="WP_159410870.1">
    <property type="nucleotide sequence ID" value="NZ_CP026115.2"/>
</dbReference>
<accession>A0A6I7ETS9</accession>
<dbReference type="AlphaFoldDB" id="A0A6I7ETS9"/>
<evidence type="ECO:0000313" key="3">
    <source>
        <dbReference type="EMBL" id="QHW08409.1"/>
    </source>
</evidence>
<feature type="signal peptide" evidence="2">
    <location>
        <begin position="1"/>
        <end position="21"/>
    </location>
</feature>
<organism evidence="3 4">
    <name type="scientific">Pseudomonas putida</name>
    <name type="common">Arthrobacter siderocapsulatus</name>
    <dbReference type="NCBI Taxonomy" id="303"/>
    <lineage>
        <taxon>Bacteria</taxon>
        <taxon>Pseudomonadati</taxon>
        <taxon>Pseudomonadota</taxon>
        <taxon>Gammaproteobacteria</taxon>
        <taxon>Pseudomonadales</taxon>
        <taxon>Pseudomonadaceae</taxon>
        <taxon>Pseudomonas</taxon>
    </lineage>
</organism>